<dbReference type="AlphaFoldDB" id="A1ZSN0"/>
<dbReference type="PANTHER" id="PTHR10566">
    <property type="entry name" value="CHAPERONE-ACTIVITY OF BC1 COMPLEX CABC1 -RELATED"/>
    <property type="match status" value="1"/>
</dbReference>
<evidence type="ECO:0000259" key="3">
    <source>
        <dbReference type="PROSITE" id="PS50011"/>
    </source>
</evidence>
<comment type="caution">
    <text evidence="4">The sequence shown here is derived from an EMBL/GenBank/DDBJ whole genome shotgun (WGS) entry which is preliminary data.</text>
</comment>
<dbReference type="GO" id="GO:0004672">
    <property type="term" value="F:protein kinase activity"/>
    <property type="evidence" value="ECO:0007669"/>
    <property type="project" value="InterPro"/>
</dbReference>
<dbReference type="InterPro" id="IPR004147">
    <property type="entry name" value="ABC1_dom"/>
</dbReference>
<feature type="transmembrane region" description="Helical" evidence="2">
    <location>
        <begin position="530"/>
        <end position="550"/>
    </location>
</feature>
<dbReference type="SUPFAM" id="SSF56112">
    <property type="entry name" value="Protein kinase-like (PK-like)"/>
    <property type="match status" value="1"/>
</dbReference>
<comment type="similarity">
    <text evidence="1">Belongs to the protein kinase superfamily. ADCK protein kinase family.</text>
</comment>
<feature type="transmembrane region" description="Helical" evidence="2">
    <location>
        <begin position="497"/>
        <end position="518"/>
    </location>
</feature>
<evidence type="ECO:0000256" key="2">
    <source>
        <dbReference type="SAM" id="Phobius"/>
    </source>
</evidence>
<dbReference type="SMART" id="SM00220">
    <property type="entry name" value="S_TKc"/>
    <property type="match status" value="1"/>
</dbReference>
<dbReference type="Gene3D" id="1.10.510.10">
    <property type="entry name" value="Transferase(Phosphotransferase) domain 1"/>
    <property type="match status" value="1"/>
</dbReference>
<sequence>MRFVKTKKIARVGKIVQTLVKYGFTDVIDSTALGKLVATGKEPSEGSMASYSKWERIRMVVEELGPTFIKLAQLLSNRPDVLPAELITEFEKLQDKVPPFDVEIAKKMVEEELKKPLEEVFSYFDHQTLGSASIGQVHRARLKTGENVVVKVQRPNIINRVRTDLALLRDFVKMSENYFKRLGILNPLEVVETFREAIESELDYSNELGNMEQFRKIYRSYHSFYIPKPYSQYSTKKVLVIEFISGCKITDIPQLEAWGLVPEKVAENGIDVYLTQIFQTGIFHADPHPGNIIIRPNGVVVLIDFGMVGRLTQDHKVGFAGMLIGLAQQNAHAMATNIQKLAIGSEIVDLQLFQQDIQELIDYYFALPDEDSTISAFSGRFQQVIYKYKLSVPGSVFLILRALAILEGIGTVLHPNFQTLEFIKPYGTKLLAEQFSFKNIRTSAQTSFSQLLSLLYVFPTEARYILKQLRSGKIHINYDIQNPQLFLNKADSITNRLVLTLLICALMLSSSIVMTVNFGKKMPAPYGMPLVSLVGFGLATLLSLALWRMVRKRKPKEEEF</sequence>
<dbReference type="OrthoDB" id="9795390at2"/>
<reference evidence="4 5" key="1">
    <citation type="submission" date="2007-01" db="EMBL/GenBank/DDBJ databases">
        <authorList>
            <person name="Haygood M."/>
            <person name="Podell S."/>
            <person name="Anderson C."/>
            <person name="Hopkinson B."/>
            <person name="Roe K."/>
            <person name="Barbeau K."/>
            <person name="Gaasterland T."/>
            <person name="Ferriera S."/>
            <person name="Johnson J."/>
            <person name="Kravitz S."/>
            <person name="Beeson K."/>
            <person name="Sutton G."/>
            <person name="Rogers Y.-H."/>
            <person name="Friedman R."/>
            <person name="Frazier M."/>
            <person name="Venter J.C."/>
        </authorList>
    </citation>
    <scope>NUCLEOTIDE SEQUENCE [LARGE SCALE GENOMIC DNA]</scope>
    <source>
        <strain evidence="4 5">ATCC 23134</strain>
    </source>
</reference>
<protein>
    <submittedName>
        <fullName evidence="4">Ubiquinone biosynthesis protein AarF, putative</fullName>
    </submittedName>
</protein>
<dbReference type="CDD" id="cd05121">
    <property type="entry name" value="ABC1_ADCK3-like"/>
    <property type="match status" value="1"/>
</dbReference>
<dbReference type="GO" id="GO:0005524">
    <property type="term" value="F:ATP binding"/>
    <property type="evidence" value="ECO:0007669"/>
    <property type="project" value="InterPro"/>
</dbReference>
<dbReference type="RefSeq" id="WP_002700610.1">
    <property type="nucleotide sequence ID" value="NZ_AAWS01000032.1"/>
</dbReference>
<dbReference type="Proteomes" id="UP000004095">
    <property type="component" value="Unassembled WGS sequence"/>
</dbReference>
<keyword evidence="2" id="KW-1133">Transmembrane helix</keyword>
<accession>A1ZSN0</accession>
<dbReference type="PANTHER" id="PTHR10566:SF113">
    <property type="entry name" value="PROTEIN ACTIVITY OF BC1 COMPLEX KINASE 7, CHLOROPLASTIC"/>
    <property type="match status" value="1"/>
</dbReference>
<feature type="domain" description="Protein kinase" evidence="3">
    <location>
        <begin position="123"/>
        <end position="478"/>
    </location>
</feature>
<proteinExistence type="inferred from homology"/>
<evidence type="ECO:0000313" key="5">
    <source>
        <dbReference type="Proteomes" id="UP000004095"/>
    </source>
</evidence>
<dbReference type="eggNOG" id="COG0661">
    <property type="taxonomic scope" value="Bacteria"/>
</dbReference>
<keyword evidence="5" id="KW-1185">Reference proteome</keyword>
<keyword evidence="2" id="KW-0472">Membrane</keyword>
<organism evidence="4 5">
    <name type="scientific">Microscilla marina ATCC 23134</name>
    <dbReference type="NCBI Taxonomy" id="313606"/>
    <lineage>
        <taxon>Bacteria</taxon>
        <taxon>Pseudomonadati</taxon>
        <taxon>Bacteroidota</taxon>
        <taxon>Cytophagia</taxon>
        <taxon>Cytophagales</taxon>
        <taxon>Microscillaceae</taxon>
        <taxon>Microscilla</taxon>
    </lineage>
</organism>
<dbReference type="Pfam" id="PF03109">
    <property type="entry name" value="ABC1"/>
    <property type="match status" value="1"/>
</dbReference>
<dbReference type="PROSITE" id="PS50011">
    <property type="entry name" value="PROTEIN_KINASE_DOM"/>
    <property type="match status" value="1"/>
</dbReference>
<dbReference type="InterPro" id="IPR050154">
    <property type="entry name" value="UbiB_kinase"/>
</dbReference>
<name>A1ZSN0_MICM2</name>
<keyword evidence="4" id="KW-0830">Ubiquinone</keyword>
<dbReference type="EMBL" id="AAWS01000032">
    <property type="protein sequence ID" value="EAY26610.1"/>
    <property type="molecule type" value="Genomic_DNA"/>
</dbReference>
<dbReference type="InterPro" id="IPR011009">
    <property type="entry name" value="Kinase-like_dom_sf"/>
</dbReference>
<dbReference type="InterPro" id="IPR000719">
    <property type="entry name" value="Prot_kinase_dom"/>
</dbReference>
<keyword evidence="2" id="KW-0812">Transmembrane</keyword>
<gene>
    <name evidence="4" type="ORF">M23134_06139</name>
</gene>
<evidence type="ECO:0000313" key="4">
    <source>
        <dbReference type="EMBL" id="EAY26610.1"/>
    </source>
</evidence>
<evidence type="ECO:0000256" key="1">
    <source>
        <dbReference type="ARBA" id="ARBA00009670"/>
    </source>
</evidence>